<evidence type="ECO:0000313" key="6">
    <source>
        <dbReference type="EMBL" id="RCH99028.1"/>
    </source>
</evidence>
<feature type="region of interest" description="Disordered" evidence="4">
    <location>
        <begin position="1"/>
        <end position="24"/>
    </location>
</feature>
<organism evidence="6 7">
    <name type="scientific">Rhizopus azygosporus</name>
    <name type="common">Rhizopus microsporus var. azygosporus</name>
    <dbReference type="NCBI Taxonomy" id="86630"/>
    <lineage>
        <taxon>Eukaryota</taxon>
        <taxon>Fungi</taxon>
        <taxon>Fungi incertae sedis</taxon>
        <taxon>Mucoromycota</taxon>
        <taxon>Mucoromycotina</taxon>
        <taxon>Mucoromycetes</taxon>
        <taxon>Mucorales</taxon>
        <taxon>Mucorineae</taxon>
        <taxon>Rhizopodaceae</taxon>
        <taxon>Rhizopus</taxon>
    </lineage>
</organism>
<dbReference type="PANTHER" id="PTHR14089">
    <property type="entry name" value="PRE-MRNA-SPLICING FACTOR RBM22"/>
    <property type="match status" value="1"/>
</dbReference>
<dbReference type="InterPro" id="IPR039171">
    <property type="entry name" value="Cwc2/Slt11"/>
</dbReference>
<evidence type="ECO:0000256" key="1">
    <source>
        <dbReference type="ARBA" id="ARBA00022737"/>
    </source>
</evidence>
<dbReference type="Gene3D" id="3.30.70.330">
    <property type="match status" value="4"/>
</dbReference>
<dbReference type="PROSITE" id="PS50102">
    <property type="entry name" value="RRM"/>
    <property type="match status" value="4"/>
</dbReference>
<dbReference type="GO" id="GO:0000398">
    <property type="term" value="P:mRNA splicing, via spliceosome"/>
    <property type="evidence" value="ECO:0007669"/>
    <property type="project" value="TreeGrafter"/>
</dbReference>
<name>A0A367KA12_RHIAZ</name>
<dbReference type="FunFam" id="3.30.70.330:FF:000120">
    <property type="entry name" value="Negative regulator of differentiation 1"/>
    <property type="match status" value="1"/>
</dbReference>
<feature type="region of interest" description="Disordered" evidence="4">
    <location>
        <begin position="468"/>
        <end position="502"/>
    </location>
</feature>
<keyword evidence="2 3" id="KW-0694">RNA-binding</keyword>
<evidence type="ECO:0000313" key="7">
    <source>
        <dbReference type="Proteomes" id="UP000252139"/>
    </source>
</evidence>
<comment type="caution">
    <text evidence="6">The sequence shown here is derived from an EMBL/GenBank/DDBJ whole genome shotgun (WGS) entry which is preliminary data.</text>
</comment>
<feature type="domain" description="RRM" evidence="5">
    <location>
        <begin position="396"/>
        <end position="467"/>
    </location>
</feature>
<dbReference type="EMBL" id="PJQL01000152">
    <property type="protein sequence ID" value="RCH99028.1"/>
    <property type="molecule type" value="Genomic_DNA"/>
</dbReference>
<feature type="domain" description="RRM" evidence="5">
    <location>
        <begin position="189"/>
        <end position="261"/>
    </location>
</feature>
<feature type="compositionally biased region" description="Low complexity" evidence="4">
    <location>
        <begin position="489"/>
        <end position="502"/>
    </location>
</feature>
<dbReference type="Proteomes" id="UP000252139">
    <property type="component" value="Unassembled WGS sequence"/>
</dbReference>
<gene>
    <name evidence="6" type="ORF">CU097_014801</name>
</gene>
<keyword evidence="1" id="KW-0677">Repeat</keyword>
<dbReference type="SMART" id="SM00360">
    <property type="entry name" value="RRM"/>
    <property type="match status" value="4"/>
</dbReference>
<dbReference type="GO" id="GO:0003729">
    <property type="term" value="F:mRNA binding"/>
    <property type="evidence" value="ECO:0007669"/>
    <property type="project" value="TreeGrafter"/>
</dbReference>
<dbReference type="Pfam" id="PF00076">
    <property type="entry name" value="RRM_1"/>
    <property type="match status" value="2"/>
</dbReference>
<feature type="compositionally biased region" description="Basic and acidic residues" evidence="4">
    <location>
        <begin position="1"/>
        <end position="15"/>
    </location>
</feature>
<reference evidence="6 7" key="1">
    <citation type="journal article" date="2018" name="G3 (Bethesda)">
        <title>Phylogenetic and Phylogenomic Definition of Rhizopus Species.</title>
        <authorList>
            <person name="Gryganskyi A.P."/>
            <person name="Golan J."/>
            <person name="Dolatabadi S."/>
            <person name="Mondo S."/>
            <person name="Robb S."/>
            <person name="Idnurm A."/>
            <person name="Muszewska A."/>
            <person name="Steczkiewicz K."/>
            <person name="Masonjones S."/>
            <person name="Liao H.L."/>
            <person name="Gajdeczka M.T."/>
            <person name="Anike F."/>
            <person name="Vuek A."/>
            <person name="Anishchenko I.M."/>
            <person name="Voigt K."/>
            <person name="de Hoog G.S."/>
            <person name="Smith M.E."/>
            <person name="Heitman J."/>
            <person name="Vilgalys R."/>
            <person name="Stajich J.E."/>
        </authorList>
    </citation>
    <scope>NUCLEOTIDE SEQUENCE [LARGE SCALE GENOMIC DNA]</scope>
    <source>
        <strain evidence="6 7">CBS 357.93</strain>
    </source>
</reference>
<dbReference type="OrthoDB" id="6407164at2759"/>
<accession>A0A367KA12</accession>
<dbReference type="GO" id="GO:0051252">
    <property type="term" value="P:regulation of RNA metabolic process"/>
    <property type="evidence" value="ECO:0007669"/>
    <property type="project" value="UniProtKB-ARBA"/>
</dbReference>
<feature type="domain" description="RRM" evidence="5">
    <location>
        <begin position="99"/>
        <end position="172"/>
    </location>
</feature>
<dbReference type="GO" id="GO:0010494">
    <property type="term" value="C:cytoplasmic stress granule"/>
    <property type="evidence" value="ECO:0007669"/>
    <property type="project" value="TreeGrafter"/>
</dbReference>
<dbReference type="PANTHER" id="PTHR14089:SF8">
    <property type="entry name" value="RNA-BINDING PROTEIN MRN1"/>
    <property type="match status" value="1"/>
</dbReference>
<evidence type="ECO:0000256" key="4">
    <source>
        <dbReference type="SAM" id="MobiDB-lite"/>
    </source>
</evidence>
<keyword evidence="7" id="KW-1185">Reference proteome</keyword>
<protein>
    <recommendedName>
        <fullName evidence="5">RRM domain-containing protein</fullName>
    </recommendedName>
</protein>
<dbReference type="SUPFAM" id="SSF54928">
    <property type="entry name" value="RNA-binding domain, RBD"/>
    <property type="match status" value="2"/>
</dbReference>
<dbReference type="InterPro" id="IPR035979">
    <property type="entry name" value="RBD_domain_sf"/>
</dbReference>
<dbReference type="InterPro" id="IPR000504">
    <property type="entry name" value="RRM_dom"/>
</dbReference>
<evidence type="ECO:0000259" key="5">
    <source>
        <dbReference type="PROSITE" id="PS50102"/>
    </source>
</evidence>
<dbReference type="STRING" id="86630.A0A367KA12"/>
<dbReference type="AlphaFoldDB" id="A0A367KA12"/>
<evidence type="ECO:0000256" key="2">
    <source>
        <dbReference type="ARBA" id="ARBA00022884"/>
    </source>
</evidence>
<sequence>MKRSQDTQEANDTKKPRLNQANYNNNSDPYAQYSLLSQYGTAFAQNGVTVGGYGQPASMYGLGYGNASMVAPYGYPPAFFNPAAAAAAAYSGVLGEGNRTIYLGGVPPNTPPGDILKQIKSGAIEQYKALPEKACVFITFVDASAAHMFYQELMLKKLTVNGQELKYGWGNSTSMSLSLKLQIQSGATRSVYIGRYDEQQVPKEQLASEVTKFGQIEDIKVVPDKHCAFIHFLSISSAIKCVSELPNQPNFHNKRINYAKDHCASNYSPDVLASNPSPSFGFDAYGNPVMNPINLNTSPTANNILRTLYIGNIQSEAKVEDICNSIRGGNVLQVRYFPEKHIAFVSFMDAATAIAVFNYANSQGIAIKGRKVKVGWGKPSAIPTQLMHAIQQGATRNVYIGGIEDVSEEKLRQDFESFGEIELVNIFNEKKCAFVNFTSVQSAVMAVTTVKQKNPFYQSLKINYGKDRCANPPRIRSNKGDAEPKLGIAAEPANQPEQQQVQ</sequence>
<evidence type="ECO:0000256" key="3">
    <source>
        <dbReference type="PROSITE-ProRule" id="PRU00176"/>
    </source>
</evidence>
<dbReference type="GO" id="GO:0010468">
    <property type="term" value="P:regulation of gene expression"/>
    <property type="evidence" value="ECO:0007669"/>
    <property type="project" value="UniProtKB-ARBA"/>
</dbReference>
<feature type="domain" description="RRM" evidence="5">
    <location>
        <begin position="306"/>
        <end position="379"/>
    </location>
</feature>
<proteinExistence type="predicted"/>
<dbReference type="InterPro" id="IPR012677">
    <property type="entry name" value="Nucleotide-bd_a/b_plait_sf"/>
</dbReference>